<accession>A0A913ZPA3</accession>
<evidence type="ECO:0000313" key="4">
    <source>
        <dbReference type="Proteomes" id="UP000887568"/>
    </source>
</evidence>
<organism evidence="3 4">
    <name type="scientific">Patiria miniata</name>
    <name type="common">Bat star</name>
    <name type="synonym">Asterina miniata</name>
    <dbReference type="NCBI Taxonomy" id="46514"/>
    <lineage>
        <taxon>Eukaryota</taxon>
        <taxon>Metazoa</taxon>
        <taxon>Echinodermata</taxon>
        <taxon>Eleutherozoa</taxon>
        <taxon>Asterozoa</taxon>
        <taxon>Asteroidea</taxon>
        <taxon>Valvatacea</taxon>
        <taxon>Valvatida</taxon>
        <taxon>Asterinidae</taxon>
        <taxon>Patiria</taxon>
    </lineage>
</organism>
<dbReference type="AlphaFoldDB" id="A0A913ZPA3"/>
<sequence>MLHPNRPILPQNKESFITSLLQLLEELGTVRNNFSLRNYARHLFTMTMVSTVNKLRLPVLTVVLSVCLVARPANSQTSTAAPGTITTLAAGGDATGPTDAVTPGTGGGGTGTGMTDIVTDAPATPDPALLPNNITTISSSNNTEPAAEGGLTETQKIIVIAVCAGAGGLLLIVVVASLAYVKVRNNKRRRVRVTTTGPQAQATGNTNESDRQVLDA</sequence>
<evidence type="ECO:0000313" key="3">
    <source>
        <dbReference type="EnsemblMetazoa" id="XP_038052876.1"/>
    </source>
</evidence>
<keyword evidence="2" id="KW-0472">Membrane</keyword>
<feature type="region of interest" description="Disordered" evidence="1">
    <location>
        <begin position="190"/>
        <end position="216"/>
    </location>
</feature>
<reference evidence="3" key="1">
    <citation type="submission" date="2022-11" db="UniProtKB">
        <authorList>
            <consortium name="EnsemblMetazoa"/>
        </authorList>
    </citation>
    <scope>IDENTIFICATION</scope>
</reference>
<evidence type="ECO:0000256" key="2">
    <source>
        <dbReference type="SAM" id="Phobius"/>
    </source>
</evidence>
<name>A0A913ZPA3_PATMI</name>
<feature type="transmembrane region" description="Helical" evidence="2">
    <location>
        <begin position="157"/>
        <end position="181"/>
    </location>
</feature>
<evidence type="ECO:0000256" key="1">
    <source>
        <dbReference type="SAM" id="MobiDB-lite"/>
    </source>
</evidence>
<dbReference type="RefSeq" id="XP_038052876.1">
    <property type="nucleotide sequence ID" value="XM_038196948.1"/>
</dbReference>
<dbReference type="OMA" id="KANTAMP"/>
<dbReference type="GeneID" id="119725525"/>
<keyword evidence="4" id="KW-1185">Reference proteome</keyword>
<protein>
    <submittedName>
        <fullName evidence="3">Uncharacterized protein</fullName>
    </submittedName>
</protein>
<keyword evidence="2" id="KW-1133">Transmembrane helix</keyword>
<keyword evidence="2" id="KW-0812">Transmembrane</keyword>
<dbReference type="Proteomes" id="UP000887568">
    <property type="component" value="Unplaced"/>
</dbReference>
<feature type="compositionally biased region" description="Polar residues" evidence="1">
    <location>
        <begin position="194"/>
        <end position="207"/>
    </location>
</feature>
<proteinExistence type="predicted"/>
<dbReference type="EnsemblMetazoa" id="XM_038196948.1">
    <property type="protein sequence ID" value="XP_038052876.1"/>
    <property type="gene ID" value="LOC119725525"/>
</dbReference>